<accession>A0ABV4D0B3</accession>
<protein>
    <submittedName>
        <fullName evidence="1">Uncharacterized protein</fullName>
    </submittedName>
</protein>
<sequence>CTDMILQTIIQVAAQCGWSVTANVRDGNITSFDFRRNTESGVPFCFSADMTGSKPASLVDDILSFIDAFQPDIFARQWCRISGAGESRYDQTLSDMDGIRTRAWLLAIDLSEAFSAPRPSPWYLWN</sequence>
<evidence type="ECO:0000313" key="2">
    <source>
        <dbReference type="Proteomes" id="UP001565200"/>
    </source>
</evidence>
<gene>
    <name evidence="1" type="ORF">AAK873_13870</name>
</gene>
<proteinExistence type="predicted"/>
<dbReference type="RefSeq" id="WP_369864060.1">
    <property type="nucleotide sequence ID" value="NZ_JBCLPP010000076.1"/>
</dbReference>
<dbReference type="EMBL" id="JBCLPP010000076">
    <property type="protein sequence ID" value="MEY8246687.1"/>
    <property type="molecule type" value="Genomic_DNA"/>
</dbReference>
<feature type="non-terminal residue" evidence="1">
    <location>
        <position position="1"/>
    </location>
</feature>
<dbReference type="Proteomes" id="UP001565200">
    <property type="component" value="Unassembled WGS sequence"/>
</dbReference>
<evidence type="ECO:0000313" key="1">
    <source>
        <dbReference type="EMBL" id="MEY8246687.1"/>
    </source>
</evidence>
<comment type="caution">
    <text evidence="1">The sequence shown here is derived from an EMBL/GenBank/DDBJ whole genome shotgun (WGS) entry which is preliminary data.</text>
</comment>
<name>A0ABV4D0B3_9BACT</name>
<keyword evidence="2" id="KW-1185">Reference proteome</keyword>
<organism evidence="1 2">
    <name type="scientific">Heminiphilus faecis</name>
    <dbReference type="NCBI Taxonomy" id="2601703"/>
    <lineage>
        <taxon>Bacteria</taxon>
        <taxon>Pseudomonadati</taxon>
        <taxon>Bacteroidota</taxon>
        <taxon>Bacteroidia</taxon>
        <taxon>Bacteroidales</taxon>
        <taxon>Muribaculaceae</taxon>
        <taxon>Heminiphilus</taxon>
    </lineage>
</organism>
<reference evidence="1 2" key="1">
    <citation type="submission" date="2024-03" db="EMBL/GenBank/DDBJ databases">
        <title>Mouse gut bacterial collection (mGBC) of GemPharmatech.</title>
        <authorList>
            <person name="He Y."/>
            <person name="Dong L."/>
            <person name="Wu D."/>
            <person name="Gao X."/>
            <person name="Lin Z."/>
        </authorList>
    </citation>
    <scope>NUCLEOTIDE SEQUENCE [LARGE SCALE GENOMIC DNA]</scope>
    <source>
        <strain evidence="1 2">54-13</strain>
    </source>
</reference>